<protein>
    <submittedName>
        <fullName evidence="1">Uncharacterized protein</fullName>
    </submittedName>
</protein>
<comment type="caution">
    <text evidence="1">The sequence shown here is derived from an EMBL/GenBank/DDBJ whole genome shotgun (WGS) entry which is preliminary data.</text>
</comment>
<dbReference type="EMBL" id="LXQD01000163">
    <property type="protein sequence ID" value="RCJ34736.1"/>
    <property type="molecule type" value="Genomic_DNA"/>
</dbReference>
<dbReference type="Proteomes" id="UP000252107">
    <property type="component" value="Unassembled WGS sequence"/>
</dbReference>
<accession>A0A367RDX3</accession>
<evidence type="ECO:0000313" key="2">
    <source>
        <dbReference type="Proteomes" id="UP000252107"/>
    </source>
</evidence>
<reference evidence="1" key="1">
    <citation type="submission" date="2016-04" db="EMBL/GenBank/DDBJ databases">
        <authorList>
            <person name="Tabuchi Yagui T.R."/>
        </authorList>
    </citation>
    <scope>NUCLEOTIDE SEQUENCE [LARGE SCALE GENOMIC DNA]</scope>
    <source>
        <strain evidence="1">NIES-26</strain>
    </source>
</reference>
<name>A0A367RDX3_9NOSO</name>
<proteinExistence type="predicted"/>
<organism evidence="1 2">
    <name type="scientific">Nostoc minutum NIES-26</name>
    <dbReference type="NCBI Taxonomy" id="1844469"/>
    <lineage>
        <taxon>Bacteria</taxon>
        <taxon>Bacillati</taxon>
        <taxon>Cyanobacteriota</taxon>
        <taxon>Cyanophyceae</taxon>
        <taxon>Nostocales</taxon>
        <taxon>Nostocaceae</taxon>
        <taxon>Nostoc</taxon>
    </lineage>
</organism>
<sequence>MTAGVPQSPLKTNISPIFLVEIFLLNIPQPNLICFRLTPRVDTEIGNRLSWRFSQQFDDIMTIFADGNFWVLAKTDQPMPSLDEWRKALTEIQEKLKKDIGDRQFWL</sequence>
<keyword evidence="2" id="KW-1185">Reference proteome</keyword>
<evidence type="ECO:0000313" key="1">
    <source>
        <dbReference type="EMBL" id="RCJ34736.1"/>
    </source>
</evidence>
<gene>
    <name evidence="1" type="ORF">A6770_16860</name>
</gene>
<dbReference type="AlphaFoldDB" id="A0A367RDX3"/>